<evidence type="ECO:0008006" key="5">
    <source>
        <dbReference type="Google" id="ProtNLM"/>
    </source>
</evidence>
<dbReference type="eggNOG" id="COG0457">
    <property type="taxonomic scope" value="Bacteria"/>
</dbReference>
<evidence type="ECO:0000256" key="2">
    <source>
        <dbReference type="SAM" id="SignalP"/>
    </source>
</evidence>
<keyword evidence="4" id="KW-1185">Reference proteome</keyword>
<dbReference type="PROSITE" id="PS50005">
    <property type="entry name" value="TPR"/>
    <property type="match status" value="1"/>
</dbReference>
<dbReference type="InterPro" id="IPR019734">
    <property type="entry name" value="TPR_rpt"/>
</dbReference>
<accession>K2LCK3</accession>
<dbReference type="SUPFAM" id="SSF48452">
    <property type="entry name" value="TPR-like"/>
    <property type="match status" value="2"/>
</dbReference>
<evidence type="ECO:0000256" key="1">
    <source>
        <dbReference type="PROSITE-ProRule" id="PRU00339"/>
    </source>
</evidence>
<dbReference type="EMBL" id="AMRG01000001">
    <property type="protein sequence ID" value="EKE87615.1"/>
    <property type="molecule type" value="Genomic_DNA"/>
</dbReference>
<organism evidence="3 4">
    <name type="scientific">Idiomarina xiamenensis 10-D-4</name>
    <dbReference type="NCBI Taxonomy" id="740709"/>
    <lineage>
        <taxon>Bacteria</taxon>
        <taxon>Pseudomonadati</taxon>
        <taxon>Pseudomonadota</taxon>
        <taxon>Gammaproteobacteria</taxon>
        <taxon>Alteromonadales</taxon>
        <taxon>Idiomarinaceae</taxon>
        <taxon>Idiomarina</taxon>
    </lineage>
</organism>
<feature type="repeat" description="TPR" evidence="1">
    <location>
        <begin position="77"/>
        <end position="110"/>
    </location>
</feature>
<feature type="chain" id="PRO_5003862979" description="Tetratricopeptide repeat protein" evidence="2">
    <location>
        <begin position="22"/>
        <end position="420"/>
    </location>
</feature>
<reference evidence="3 4" key="1">
    <citation type="journal article" date="2012" name="J. Bacteriol.">
        <title>Genome Sequence of Idiomarina xiamenensis Type Strain 10-D-4.</title>
        <authorList>
            <person name="Lai Q."/>
            <person name="Wang L."/>
            <person name="Wang W."/>
            <person name="Shao Z."/>
        </authorList>
    </citation>
    <scope>NUCLEOTIDE SEQUENCE [LARGE SCALE GENOMIC DNA]</scope>
    <source>
        <strain evidence="3 4">10-D-4</strain>
    </source>
</reference>
<proteinExistence type="predicted"/>
<dbReference type="GO" id="GO:0051301">
    <property type="term" value="P:cell division"/>
    <property type="evidence" value="ECO:0007669"/>
    <property type="project" value="TreeGrafter"/>
</dbReference>
<feature type="signal peptide" evidence="2">
    <location>
        <begin position="1"/>
        <end position="21"/>
    </location>
</feature>
<dbReference type="PANTHER" id="PTHR12558:SF13">
    <property type="entry name" value="CELL DIVISION CYCLE PROTEIN 27 HOMOLOG"/>
    <property type="match status" value="1"/>
</dbReference>
<dbReference type="PATRIC" id="fig|740709.3.peg.187"/>
<dbReference type="PANTHER" id="PTHR12558">
    <property type="entry name" value="CELL DIVISION CYCLE 16,23,27"/>
    <property type="match status" value="1"/>
</dbReference>
<comment type="caution">
    <text evidence="3">The sequence shown here is derived from an EMBL/GenBank/DDBJ whole genome shotgun (WGS) entry which is preliminary data.</text>
</comment>
<name>K2LCK3_9GAMM</name>
<dbReference type="AlphaFoldDB" id="K2LCK3"/>
<dbReference type="Gene3D" id="1.25.40.10">
    <property type="entry name" value="Tetratricopeptide repeat domain"/>
    <property type="match status" value="3"/>
</dbReference>
<evidence type="ECO:0000313" key="4">
    <source>
        <dbReference type="Proteomes" id="UP000014115"/>
    </source>
</evidence>
<keyword evidence="2" id="KW-0732">Signal</keyword>
<dbReference type="Proteomes" id="UP000014115">
    <property type="component" value="Unassembled WGS sequence"/>
</dbReference>
<dbReference type="RefSeq" id="WP_008487130.1">
    <property type="nucleotide sequence ID" value="NZ_AMRG01000001.1"/>
</dbReference>
<gene>
    <name evidence="3" type="ORF">A10D4_00935</name>
</gene>
<dbReference type="STRING" id="740709.A10D4_00935"/>
<dbReference type="Pfam" id="PF12895">
    <property type="entry name" value="ANAPC3"/>
    <property type="match status" value="1"/>
</dbReference>
<protein>
    <recommendedName>
        <fullName evidence="5">Tetratricopeptide repeat protein</fullName>
    </recommendedName>
</protein>
<dbReference type="Pfam" id="PF13432">
    <property type="entry name" value="TPR_16"/>
    <property type="match status" value="1"/>
</dbReference>
<keyword evidence="1" id="KW-0802">TPR repeat</keyword>
<sequence>MNGFKQNAVMLLLLLTMLSSAAVNAQQTERVPALREAVYSQLARAQEMADNGDLQGGLAVLKNVEGKLDSMNSYERAMLWNFYGFMYYEQERIDDAIRYFDQVVDEQPIPQPLRQNTLFSLAQLSMQQGSYQQVLSYLERWQANSDEPQSKALVLRAQALYQAKRFDEALVPINQAIKIAEDKADRPDENWLILQRAIYFELEQPQQVARVLEKMVRLFNKPEYWVQLAGMYGQLGQEQKQLAMLETAYQMGFLEKAADKVNLAQLYYLNNVPYKSAQVLAAGMQSGAIEENLRNLKLLAQSWVLAKETEKAVATLQKAAPLAEDGELYAQLAQVLLNDQQYQAAIRAAEQALAKGGLKKAGNMHVAIGMARLQLKQYEQALVAFEQAKQYDASAQMAAQWQKYTQSEQRQAQVLAELSS</sequence>
<dbReference type="SMART" id="SM00028">
    <property type="entry name" value="TPR"/>
    <property type="match status" value="4"/>
</dbReference>
<evidence type="ECO:0000313" key="3">
    <source>
        <dbReference type="EMBL" id="EKE87615.1"/>
    </source>
</evidence>
<dbReference type="InterPro" id="IPR011990">
    <property type="entry name" value="TPR-like_helical_dom_sf"/>
</dbReference>